<dbReference type="PROSITE" id="PS00028">
    <property type="entry name" value="ZINC_FINGER_C2H2_1"/>
    <property type="match status" value="1"/>
</dbReference>
<feature type="region of interest" description="Disordered" evidence="5">
    <location>
        <begin position="892"/>
        <end position="931"/>
    </location>
</feature>
<gene>
    <name evidence="7" type="ORF">PTSG_01032</name>
</gene>
<feature type="compositionally biased region" description="Low complexity" evidence="5">
    <location>
        <begin position="654"/>
        <end position="665"/>
    </location>
</feature>
<evidence type="ECO:0000313" key="8">
    <source>
        <dbReference type="Proteomes" id="UP000007799"/>
    </source>
</evidence>
<keyword evidence="2" id="KW-0805">Transcription regulation</keyword>
<dbReference type="SUPFAM" id="SSF48371">
    <property type="entry name" value="ARM repeat"/>
    <property type="match status" value="1"/>
</dbReference>
<dbReference type="InParanoid" id="F2TY71"/>
<feature type="compositionally biased region" description="Gly residues" evidence="5">
    <location>
        <begin position="499"/>
        <end position="510"/>
    </location>
</feature>
<dbReference type="EMBL" id="GL832956">
    <property type="protein sequence ID" value="EGD76330.1"/>
    <property type="molecule type" value="Genomic_DNA"/>
</dbReference>
<evidence type="ECO:0000259" key="6">
    <source>
        <dbReference type="PROSITE" id="PS51526"/>
    </source>
</evidence>
<accession>F2TY71</accession>
<dbReference type="Gene3D" id="3.30.160.60">
    <property type="entry name" value="Classic Zinc Finger"/>
    <property type="match status" value="1"/>
</dbReference>
<dbReference type="KEGG" id="sre:PTSG_01032"/>
<keyword evidence="3" id="KW-0804">Transcription</keyword>
<keyword evidence="1" id="KW-0156">Chromatin regulator</keyword>
<dbReference type="GO" id="GO:0006325">
    <property type="term" value="P:chromatin organization"/>
    <property type="evidence" value="ECO:0007669"/>
    <property type="project" value="UniProtKB-KW"/>
</dbReference>
<dbReference type="Pfam" id="PF02257">
    <property type="entry name" value="RFX_DNA_binding"/>
    <property type="match status" value="1"/>
</dbReference>
<evidence type="ECO:0000256" key="5">
    <source>
        <dbReference type="SAM" id="MobiDB-lite"/>
    </source>
</evidence>
<dbReference type="InterPro" id="IPR016024">
    <property type="entry name" value="ARM-type_fold"/>
</dbReference>
<dbReference type="GO" id="GO:0006355">
    <property type="term" value="P:regulation of DNA-templated transcription"/>
    <property type="evidence" value="ECO:0007669"/>
    <property type="project" value="InterPro"/>
</dbReference>
<evidence type="ECO:0000256" key="3">
    <source>
        <dbReference type="ARBA" id="ARBA00023163"/>
    </source>
</evidence>
<feature type="compositionally biased region" description="Low complexity" evidence="5">
    <location>
        <begin position="511"/>
        <end position="523"/>
    </location>
</feature>
<dbReference type="InterPro" id="IPR036388">
    <property type="entry name" value="WH-like_DNA-bd_sf"/>
</dbReference>
<dbReference type="GO" id="GO:0003677">
    <property type="term" value="F:DNA binding"/>
    <property type="evidence" value="ECO:0007669"/>
    <property type="project" value="InterPro"/>
</dbReference>
<sequence length="1038" mass="113027">MPPTTTGAVAQERGPKVSVVLGKGRTESIREAVACLQSGLPNAVDRAFKILHTVSYAGINVDQVGHVVDLLLAQVEFFTTSDEVARLLEAGTDDETAEDLCNPGKDHPNLRFFNPYATADATTARVDDLELKALRLVQVLNILRNVALTRASEVLATHPAVITLIARCVVAGRAAKFITPVRLTLLHMVWKHRIFLQECALDVLAALAAQIELSNKSVEHKCLWDVLLKLVRSSDRNLLVSAITTLSKFNSARENLPWIRTIDMEVMAVAQQYLLLHDAQVLLVVLEFFYQMTLHSEMVERIVKLPGFVPSIVPLVSFAPDRWMDREAAPLLNDDGVDTGARPVSFFDIWPGLNELLCCDSDVEALELPLAVMEPLTCQWLSKCFKFTNDHSSAIKRSDMYTRYMAHCQEYGLIPLSQRVFGCLVRKTFPKCGCITTASLGLSTIYTAIAQRTRIPPPPRNMLKLSVPLPVIAEDRLRNPPPPPTAAEQQGAGTHTRGAGAGAGDGGDGETSGAVGQQQAGQGEPKQHEEATTEEGETAPSKQPGKSVAATVPPAPETEQQHGNSGGTAADVTAMDETRDETAEAGGQVEEGSRREDGAADVHDAQGSSAEALSSSEADANPAPQQQQLEGQKERVDDQQRGKAMGPGEGDQETAPPASTTTAASSALTPAAIALLSTKLPQTDGGGDGGQDGPPTPHAHMGATRTPSTPGTPFDPSVFDGRRHVRKYTRYVRASDLGHGVKCPNPDCTKLYKHAISVFYHLLSSPECLLSPERPDLWTEQTFPTIDRQFLEHVYLDVHNPNHVLKCEWTGCKRAYPTMRQLVAHISRRHTPDIGEGQVCMWNNCGRAGKRTQAIMHMYSHINNIPWTPSNDPDINRAASPQLHDAMPMQKLHERASTSSFSLPPPRRSSTVAKPTPKPPASRASKSRARLHATDKLKASAYVPSFAARKDVKKQRDRAEMARENGRAWHGSTWAQDHPCDSVVGQGVRFAAALVLRNISRVQSARHVLLPFMDTLMSEAAQKQDVSKVLVNVLEALT</sequence>
<reference evidence="7" key="1">
    <citation type="submission" date="2009-08" db="EMBL/GenBank/DDBJ databases">
        <title>Annotation of Salpingoeca rosetta.</title>
        <authorList>
            <consortium name="The Broad Institute Genome Sequencing Platform"/>
            <person name="Russ C."/>
            <person name="Cuomo C."/>
            <person name="Burger G."/>
            <person name="Gray M.W."/>
            <person name="Holland P.W.H."/>
            <person name="King N."/>
            <person name="Lang F.B.F."/>
            <person name="Roger A.J."/>
            <person name="Ruiz-Trillo I."/>
            <person name="Young S.K."/>
            <person name="Zeng Q."/>
            <person name="Gargeya S."/>
            <person name="Alvarado L."/>
            <person name="Berlin A."/>
            <person name="Chapman S.B."/>
            <person name="Chen Z."/>
            <person name="Freedman E."/>
            <person name="Gellesch M."/>
            <person name="Goldberg J."/>
            <person name="Griggs A."/>
            <person name="Gujja S."/>
            <person name="Heilman E."/>
            <person name="Heiman D."/>
            <person name="Howarth C."/>
            <person name="Mehta T."/>
            <person name="Neiman D."/>
            <person name="Pearson M."/>
            <person name="Roberts A."/>
            <person name="Saif S."/>
            <person name="Shea T."/>
            <person name="Shenoy N."/>
            <person name="Sisk P."/>
            <person name="Stolte C."/>
            <person name="Sykes S."/>
            <person name="White J."/>
            <person name="Yandava C."/>
            <person name="Haas B."/>
            <person name="Nusbaum C."/>
            <person name="Birren B."/>
        </authorList>
    </citation>
    <scope>NUCLEOTIDE SEQUENCE [LARGE SCALE GENOMIC DNA]</scope>
    <source>
        <strain evidence="7">ATCC 50818</strain>
    </source>
</reference>
<dbReference type="InterPro" id="IPR011989">
    <property type="entry name" value="ARM-like"/>
</dbReference>
<dbReference type="AlphaFoldDB" id="F2TY71"/>
<evidence type="ECO:0000256" key="4">
    <source>
        <dbReference type="ARBA" id="ARBA00023242"/>
    </source>
</evidence>
<dbReference type="PROSITE" id="PS51526">
    <property type="entry name" value="RFX_DBD"/>
    <property type="match status" value="1"/>
</dbReference>
<protein>
    <recommendedName>
        <fullName evidence="6">RFX-type winged-helix domain-containing protein</fullName>
    </recommendedName>
</protein>
<dbReference type="PANTHER" id="PTHR22970">
    <property type="entry name" value="AT-RICH INTERACTIVE DOMAIN-CONTAINING PROTEIN 2"/>
    <property type="match status" value="1"/>
</dbReference>
<evidence type="ECO:0000256" key="1">
    <source>
        <dbReference type="ARBA" id="ARBA00022853"/>
    </source>
</evidence>
<feature type="compositionally biased region" description="Basic and acidic residues" evidence="5">
    <location>
        <begin position="591"/>
        <end position="604"/>
    </location>
</feature>
<dbReference type="Gene3D" id="1.25.10.10">
    <property type="entry name" value="Leucine-rich Repeat Variant"/>
    <property type="match status" value="1"/>
</dbReference>
<evidence type="ECO:0000313" key="7">
    <source>
        <dbReference type="EMBL" id="EGD76330.1"/>
    </source>
</evidence>
<dbReference type="InterPro" id="IPR052406">
    <property type="entry name" value="Chromatin_Remodeling_Comp"/>
</dbReference>
<dbReference type="GeneID" id="16079098"/>
<dbReference type="PANTHER" id="PTHR22970:SF14">
    <property type="entry name" value="AT-RICH INTERACTIVE DOMAIN-CONTAINING PROTEIN 2"/>
    <property type="match status" value="1"/>
</dbReference>
<feature type="compositionally biased region" description="Low complexity" evidence="5">
    <location>
        <begin position="605"/>
        <end position="620"/>
    </location>
</feature>
<evidence type="ECO:0000256" key="2">
    <source>
        <dbReference type="ARBA" id="ARBA00023015"/>
    </source>
</evidence>
<feature type="region of interest" description="Disordered" evidence="5">
    <location>
        <begin position="474"/>
        <end position="665"/>
    </location>
</feature>
<feature type="region of interest" description="Disordered" evidence="5">
    <location>
        <begin position="679"/>
        <end position="720"/>
    </location>
</feature>
<dbReference type="InterPro" id="IPR013087">
    <property type="entry name" value="Znf_C2H2_type"/>
</dbReference>
<feature type="compositionally biased region" description="Basic and acidic residues" evidence="5">
    <location>
        <begin position="631"/>
        <end position="641"/>
    </location>
</feature>
<organism evidence="8">
    <name type="scientific">Salpingoeca rosetta (strain ATCC 50818 / BSB-021)</name>
    <dbReference type="NCBI Taxonomy" id="946362"/>
    <lineage>
        <taxon>Eukaryota</taxon>
        <taxon>Choanoflagellata</taxon>
        <taxon>Craspedida</taxon>
        <taxon>Salpingoecidae</taxon>
        <taxon>Salpingoeca</taxon>
    </lineage>
</organism>
<dbReference type="Proteomes" id="UP000007799">
    <property type="component" value="Unassembled WGS sequence"/>
</dbReference>
<dbReference type="InterPro" id="IPR003150">
    <property type="entry name" value="DNA-bd_RFX"/>
</dbReference>
<keyword evidence="4" id="KW-0539">Nucleus</keyword>
<name>F2TY71_SALR5</name>
<dbReference type="SMART" id="SM00355">
    <property type="entry name" value="ZnF_C2H2"/>
    <property type="match status" value="3"/>
</dbReference>
<dbReference type="OMA" id="WIRTIDM"/>
<feature type="domain" description="RFX-type winged-helix" evidence="6">
    <location>
        <begin position="377"/>
        <end position="457"/>
    </location>
</feature>
<dbReference type="Gene3D" id="1.10.10.10">
    <property type="entry name" value="Winged helix-like DNA-binding domain superfamily/Winged helix DNA-binding domain"/>
    <property type="match status" value="1"/>
</dbReference>
<dbReference type="STRING" id="946362.F2TY71"/>
<dbReference type="RefSeq" id="XP_004998505.1">
    <property type="nucleotide sequence ID" value="XM_004998448.1"/>
</dbReference>
<proteinExistence type="predicted"/>
<keyword evidence="8" id="KW-1185">Reference proteome</keyword>